<keyword evidence="2" id="KW-1185">Reference proteome</keyword>
<protein>
    <submittedName>
        <fullName evidence="1">PAS domain-containing protein</fullName>
    </submittedName>
</protein>
<name>A0A1M7LTY5_9FIRM</name>
<dbReference type="SUPFAM" id="SSF55785">
    <property type="entry name" value="PYP-like sensor domain (PAS domain)"/>
    <property type="match status" value="1"/>
</dbReference>
<dbReference type="InterPro" id="IPR035965">
    <property type="entry name" value="PAS-like_dom_sf"/>
</dbReference>
<dbReference type="STRING" id="447595.SAMN05660826_02039"/>
<sequence length="91" mass="10638">MPFTRPKTVIGRKVQNCHPPASYPVVEKILKNFKEGKKDAEEFWINLKGKLIYIRYFAVRDEEGNYVGTLEVTQEIGRIKELQGEKRLLED</sequence>
<proteinExistence type="predicted"/>
<accession>A0A1M7LTY5</accession>
<dbReference type="Pfam" id="PF13596">
    <property type="entry name" value="PAS_10"/>
    <property type="match status" value="1"/>
</dbReference>
<evidence type="ECO:0000313" key="2">
    <source>
        <dbReference type="Proteomes" id="UP000184375"/>
    </source>
</evidence>
<evidence type="ECO:0000313" key="1">
    <source>
        <dbReference type="EMBL" id="SHM81714.1"/>
    </source>
</evidence>
<dbReference type="Gene3D" id="3.30.450.20">
    <property type="entry name" value="PAS domain"/>
    <property type="match status" value="1"/>
</dbReference>
<reference evidence="2" key="1">
    <citation type="submission" date="2016-11" db="EMBL/GenBank/DDBJ databases">
        <authorList>
            <person name="Varghese N."/>
            <person name="Submissions S."/>
        </authorList>
    </citation>
    <scope>NUCLEOTIDE SEQUENCE [LARGE SCALE GENOMIC DNA]</scope>
    <source>
        <strain evidence="2">DSM 18802</strain>
    </source>
</reference>
<gene>
    <name evidence="1" type="ORF">SAMN05660826_02039</name>
</gene>
<dbReference type="EMBL" id="FRCR01000014">
    <property type="protein sequence ID" value="SHM81714.1"/>
    <property type="molecule type" value="Genomic_DNA"/>
</dbReference>
<organism evidence="1 2">
    <name type="scientific">Caldanaerovirga acetigignens</name>
    <dbReference type="NCBI Taxonomy" id="447595"/>
    <lineage>
        <taxon>Bacteria</taxon>
        <taxon>Bacillati</taxon>
        <taxon>Bacillota</taxon>
        <taxon>Clostridia</taxon>
        <taxon>Thermosediminibacterales</taxon>
        <taxon>Thermosediminibacteraceae</taxon>
        <taxon>Caldanaerovirga</taxon>
    </lineage>
</organism>
<dbReference type="AlphaFoldDB" id="A0A1M7LTY5"/>
<dbReference type="Proteomes" id="UP000184375">
    <property type="component" value="Unassembled WGS sequence"/>
</dbReference>